<comment type="caution">
    <text evidence="7">The sequence shown here is derived from an EMBL/GenBank/DDBJ whole genome shotgun (WGS) entry which is preliminary data.</text>
</comment>
<evidence type="ECO:0000256" key="1">
    <source>
        <dbReference type="ARBA" id="ARBA00022574"/>
    </source>
</evidence>
<dbReference type="Proteomes" id="UP001303473">
    <property type="component" value="Unassembled WGS sequence"/>
</dbReference>
<dbReference type="PANTHER" id="PTHR10039">
    <property type="entry name" value="AMELOGENIN"/>
    <property type="match status" value="1"/>
</dbReference>
<dbReference type="SUPFAM" id="SSF52540">
    <property type="entry name" value="P-loop containing nucleoside triphosphate hydrolases"/>
    <property type="match status" value="1"/>
</dbReference>
<feature type="domain" description="GPI inositol-deacylase winged helix" evidence="5">
    <location>
        <begin position="539"/>
        <end position="623"/>
    </location>
</feature>
<dbReference type="PROSITE" id="PS50088">
    <property type="entry name" value="ANK_REPEAT"/>
    <property type="match status" value="3"/>
</dbReference>
<keyword evidence="2" id="KW-0677">Repeat</keyword>
<dbReference type="AlphaFoldDB" id="A0AAN6N8V3"/>
<keyword evidence="3" id="KW-0040">ANK repeat</keyword>
<evidence type="ECO:0000313" key="7">
    <source>
        <dbReference type="EMBL" id="KAK3940766.1"/>
    </source>
</evidence>
<dbReference type="PROSITE" id="PS50294">
    <property type="entry name" value="WD_REPEATS_REGION"/>
    <property type="match status" value="3"/>
</dbReference>
<evidence type="ECO:0000256" key="3">
    <source>
        <dbReference type="PROSITE-ProRule" id="PRU00023"/>
    </source>
</evidence>
<dbReference type="Gene3D" id="2.130.10.10">
    <property type="entry name" value="YVTN repeat-like/Quinoprotein amine dehydrogenase"/>
    <property type="match status" value="2"/>
</dbReference>
<feature type="repeat" description="ANK" evidence="3">
    <location>
        <begin position="763"/>
        <end position="796"/>
    </location>
</feature>
<keyword evidence="1 4" id="KW-0853">WD repeat</keyword>
<evidence type="ECO:0000313" key="8">
    <source>
        <dbReference type="Proteomes" id="UP001303473"/>
    </source>
</evidence>
<organism evidence="7 8">
    <name type="scientific">Diplogelasinospora grovesii</name>
    <dbReference type="NCBI Taxonomy" id="303347"/>
    <lineage>
        <taxon>Eukaryota</taxon>
        <taxon>Fungi</taxon>
        <taxon>Dikarya</taxon>
        <taxon>Ascomycota</taxon>
        <taxon>Pezizomycotina</taxon>
        <taxon>Sordariomycetes</taxon>
        <taxon>Sordariomycetidae</taxon>
        <taxon>Sordariales</taxon>
        <taxon>Diplogelasinosporaceae</taxon>
        <taxon>Diplogelasinospora</taxon>
    </lineage>
</organism>
<dbReference type="Gene3D" id="3.40.50.300">
    <property type="entry name" value="P-loop containing nucleotide triphosphate hydrolases"/>
    <property type="match status" value="1"/>
</dbReference>
<dbReference type="PROSITE" id="PS00678">
    <property type="entry name" value="WD_REPEATS_1"/>
    <property type="match status" value="3"/>
</dbReference>
<dbReference type="PRINTS" id="PR00320">
    <property type="entry name" value="GPROTEINBRPT"/>
</dbReference>
<feature type="repeat" description="WD" evidence="4">
    <location>
        <begin position="861"/>
        <end position="902"/>
    </location>
</feature>
<dbReference type="SMART" id="SM00320">
    <property type="entry name" value="WD40"/>
    <property type="match status" value="3"/>
</dbReference>
<sequence>MSSALANAAPLKAEIRLAQAVSLFEADLSTEQKTTFRSYRSQSCKSPPDTHDVMRLTAEIDRYASGKLGGGRCFGPRLTNVLQSVQQFAALGDIIIGGSQNIIACGVWSLVRMTLLWIVNFSSCLERISALLMIVGRSAPRYERMALLYPRSKDLQSHLSEYFIVVVRLCHQLLKYTKKPTLGRLVSFPSDSDMRNYQSELDRWSSSIREEVNLLMGQNIEEQSSRVKTLLRFSESESCRRRVKAHVRVLDSCSIYDYQTTWKEIRKAGNATLFSQNPKYQDWKARADSCTLVCIGKLGSGKSVLLANIVDDLNLHVQSAERPVAYFFCRHDISESLNARTVIGSLARQLLRPIPDLTMVEDLDKTASVLDSERILSVLRRALPPDFKAYFVLDGLDECDDYQRRALIEQLRKLQDRFALLVCVSFRLEADNVSRLSPGQFARQRTVTIPDDNPDIRGFINAELARRIESGKLTIGDPTLIIEIEDALRQGAQGMFLWVALQIESLCSAKTDEAIRQALADLPKNLSETFSRILQRSAKLGKNFQTRIFELVTVAHRPLTTEELREALSVVPGDAVWNPARLLNDVYSALACCGSLIAVDEEELSVRLVHHSVKQFLLGEFQVSTGAIFTMEGANTTMGDVVVTYLNYGVFETQLSTTVVPQIPAEAAPSKIVRSMDTGIVRSLALKLLQSRKQPNHDIGKVLADASKHFKSPSVDQFQFYSYAKSYWLEHVLYISDNKPAIYNLLRKLRGREIINTNLTDDKCQTLLLRAAEYGREGMMARLLLDNGADLESKSEDGRTPLSFAAECGHEAVARLLLDKGADPQLEDNNGRTPLRWAAERGHEAVVQLLLEKGAAHLQTLKGHSGDVRAVAFSPDGRTLASGSHDNTVRLWDAASGAHRQTLEGHSSYVWAVAFSPDGRTLASGSGDNTVRLWDAASGAHRQTLEGHSIRLWDAASGAHRQTLEGHSSDVRAVAFSPDGRTLASGSDDRVRLWDAASGTYSATTNI</sequence>
<dbReference type="InterPro" id="IPR027417">
    <property type="entry name" value="P-loop_NTPase"/>
</dbReference>
<dbReference type="InterPro" id="IPR001680">
    <property type="entry name" value="WD40_rpt"/>
</dbReference>
<dbReference type="SUPFAM" id="SSF48403">
    <property type="entry name" value="Ankyrin repeat"/>
    <property type="match status" value="1"/>
</dbReference>
<name>A0AAN6N8V3_9PEZI</name>
<dbReference type="PROSITE" id="PS50297">
    <property type="entry name" value="ANK_REP_REGION"/>
    <property type="match status" value="2"/>
</dbReference>
<dbReference type="InterPro" id="IPR036770">
    <property type="entry name" value="Ankyrin_rpt-contain_sf"/>
</dbReference>
<protein>
    <recommendedName>
        <fullName evidence="9">NACHT domain-containing protein</fullName>
    </recommendedName>
</protein>
<feature type="repeat" description="WD" evidence="4">
    <location>
        <begin position="903"/>
        <end position="944"/>
    </location>
</feature>
<dbReference type="InterPro" id="IPR015943">
    <property type="entry name" value="WD40/YVTN_repeat-like_dom_sf"/>
</dbReference>
<dbReference type="InterPro" id="IPR019775">
    <property type="entry name" value="WD40_repeat_CS"/>
</dbReference>
<evidence type="ECO:0000259" key="6">
    <source>
        <dbReference type="Pfam" id="PF24883"/>
    </source>
</evidence>
<proteinExistence type="predicted"/>
<gene>
    <name evidence="7" type="ORF">QBC46DRAFT_341278</name>
</gene>
<dbReference type="InterPro" id="IPR054471">
    <property type="entry name" value="GPIID_WHD"/>
</dbReference>
<evidence type="ECO:0000259" key="5">
    <source>
        <dbReference type="Pfam" id="PF22939"/>
    </source>
</evidence>
<dbReference type="Pfam" id="PF24883">
    <property type="entry name" value="NPHP3_N"/>
    <property type="match status" value="1"/>
</dbReference>
<evidence type="ECO:0000256" key="2">
    <source>
        <dbReference type="ARBA" id="ARBA00022737"/>
    </source>
</evidence>
<dbReference type="Pfam" id="PF00400">
    <property type="entry name" value="WD40"/>
    <property type="match status" value="3"/>
</dbReference>
<feature type="repeat" description="ANK" evidence="3">
    <location>
        <begin position="797"/>
        <end position="829"/>
    </location>
</feature>
<keyword evidence="8" id="KW-1185">Reference proteome</keyword>
<dbReference type="InterPro" id="IPR056884">
    <property type="entry name" value="NPHP3-like_N"/>
</dbReference>
<dbReference type="PANTHER" id="PTHR10039:SF10">
    <property type="entry name" value="NACHT DOMAIN-CONTAINING PROTEIN"/>
    <property type="match status" value="1"/>
</dbReference>
<feature type="domain" description="Nephrocystin 3-like N-terminal" evidence="6">
    <location>
        <begin position="274"/>
        <end position="416"/>
    </location>
</feature>
<feature type="repeat" description="ANK" evidence="3">
    <location>
        <begin position="830"/>
        <end position="855"/>
    </location>
</feature>
<evidence type="ECO:0000256" key="4">
    <source>
        <dbReference type="PROSITE-ProRule" id="PRU00221"/>
    </source>
</evidence>
<dbReference type="Pfam" id="PF12796">
    <property type="entry name" value="Ank_2"/>
    <property type="match status" value="1"/>
</dbReference>
<dbReference type="Pfam" id="PF22939">
    <property type="entry name" value="WHD_GPIID"/>
    <property type="match status" value="1"/>
</dbReference>
<dbReference type="CDD" id="cd00200">
    <property type="entry name" value="WD40"/>
    <property type="match status" value="1"/>
</dbReference>
<dbReference type="InterPro" id="IPR002110">
    <property type="entry name" value="Ankyrin_rpt"/>
</dbReference>
<evidence type="ECO:0008006" key="9">
    <source>
        <dbReference type="Google" id="ProtNLM"/>
    </source>
</evidence>
<reference evidence="8" key="1">
    <citation type="journal article" date="2023" name="Mol. Phylogenet. Evol.">
        <title>Genome-scale phylogeny and comparative genomics of the fungal order Sordariales.</title>
        <authorList>
            <person name="Hensen N."/>
            <person name="Bonometti L."/>
            <person name="Westerberg I."/>
            <person name="Brannstrom I.O."/>
            <person name="Guillou S."/>
            <person name="Cros-Aarteil S."/>
            <person name="Calhoun S."/>
            <person name="Haridas S."/>
            <person name="Kuo A."/>
            <person name="Mondo S."/>
            <person name="Pangilinan J."/>
            <person name="Riley R."/>
            <person name="LaButti K."/>
            <person name="Andreopoulos B."/>
            <person name="Lipzen A."/>
            <person name="Chen C."/>
            <person name="Yan M."/>
            <person name="Daum C."/>
            <person name="Ng V."/>
            <person name="Clum A."/>
            <person name="Steindorff A."/>
            <person name="Ohm R.A."/>
            <person name="Martin F."/>
            <person name="Silar P."/>
            <person name="Natvig D.O."/>
            <person name="Lalanne C."/>
            <person name="Gautier V."/>
            <person name="Ament-Velasquez S.L."/>
            <person name="Kruys A."/>
            <person name="Hutchinson M.I."/>
            <person name="Powell A.J."/>
            <person name="Barry K."/>
            <person name="Miller A.N."/>
            <person name="Grigoriev I.V."/>
            <person name="Debuchy R."/>
            <person name="Gladieux P."/>
            <person name="Hiltunen Thoren M."/>
            <person name="Johannesson H."/>
        </authorList>
    </citation>
    <scope>NUCLEOTIDE SEQUENCE [LARGE SCALE GENOMIC DNA]</scope>
    <source>
        <strain evidence="8">CBS 340.73</strain>
    </source>
</reference>
<dbReference type="SMART" id="SM00248">
    <property type="entry name" value="ANK"/>
    <property type="match status" value="3"/>
</dbReference>
<dbReference type="PROSITE" id="PS50082">
    <property type="entry name" value="WD_REPEATS_2"/>
    <property type="match status" value="3"/>
</dbReference>
<dbReference type="SUPFAM" id="SSF50978">
    <property type="entry name" value="WD40 repeat-like"/>
    <property type="match status" value="1"/>
</dbReference>
<dbReference type="InterPro" id="IPR020472">
    <property type="entry name" value="WD40_PAC1"/>
</dbReference>
<dbReference type="InterPro" id="IPR036322">
    <property type="entry name" value="WD40_repeat_dom_sf"/>
</dbReference>
<feature type="repeat" description="WD" evidence="4">
    <location>
        <begin position="964"/>
        <end position="1004"/>
    </location>
</feature>
<dbReference type="Gene3D" id="1.25.40.20">
    <property type="entry name" value="Ankyrin repeat-containing domain"/>
    <property type="match status" value="1"/>
</dbReference>
<dbReference type="EMBL" id="MU853792">
    <property type="protein sequence ID" value="KAK3940766.1"/>
    <property type="molecule type" value="Genomic_DNA"/>
</dbReference>
<accession>A0AAN6N8V3</accession>